<protein>
    <recommendedName>
        <fullName evidence="3">CN hydrolase domain-containing protein</fullName>
    </recommendedName>
</protein>
<dbReference type="Gene3D" id="3.60.110.10">
    <property type="entry name" value="Carbon-nitrogen hydrolase"/>
    <property type="match status" value="1"/>
</dbReference>
<evidence type="ECO:0000256" key="2">
    <source>
        <dbReference type="SAM" id="MobiDB-lite"/>
    </source>
</evidence>
<dbReference type="CDD" id="cd07197">
    <property type="entry name" value="nitrilase"/>
    <property type="match status" value="1"/>
</dbReference>
<dbReference type="PANTHER" id="PTHR23088">
    <property type="entry name" value="NITRILASE-RELATED"/>
    <property type="match status" value="1"/>
</dbReference>
<reference evidence="4" key="1">
    <citation type="submission" date="2021-01" db="EMBL/GenBank/DDBJ databases">
        <title>Whole genome shotgun sequence of Actinoplanes capillaceus NBRC 16408.</title>
        <authorList>
            <person name="Komaki H."/>
            <person name="Tamura T."/>
        </authorList>
    </citation>
    <scope>NUCLEOTIDE SEQUENCE [LARGE SCALE GENOMIC DNA]</scope>
    <source>
        <strain evidence="4">NBRC 16408</strain>
    </source>
</reference>
<dbReference type="EMBL" id="BOMF01000018">
    <property type="protein sequence ID" value="GID43828.1"/>
    <property type="molecule type" value="Genomic_DNA"/>
</dbReference>
<feature type="region of interest" description="Disordered" evidence="2">
    <location>
        <begin position="1"/>
        <end position="24"/>
    </location>
</feature>
<dbReference type="SUPFAM" id="SSF56317">
    <property type="entry name" value="Carbon-nitrogen hydrolase"/>
    <property type="match status" value="1"/>
</dbReference>
<evidence type="ECO:0000256" key="1">
    <source>
        <dbReference type="ARBA" id="ARBA00010613"/>
    </source>
</evidence>
<sequence>MGGVHLGDLGQRIPPERAVGTGQQGRADLAVLVTVHPVQLAPDGEGERRPARGELALGVGDPLGRRGRILLEGFQAHPRRGQVRLTAAGRQDRKQRDRGALPWLWTTKARPGVVQDGGVQMSVLIAQVPTVWDVATNLATYREVLAEARPGDVVLFPEGMLSGYAEDLSPLDTIDPAEIRAAVRQAADLAREKRAHVFCGSVLPEEQGWSNAALHLRPDGPPHVYRKINLAMNERGRMTPGDRLETTTVHGVTAAIQLCREIRFPEQWQHLAAAGARFLVYLTNAANPREPGGVWRSHLVSRAAENQRFVLSANIPDPAQHCPSMIVSPRGEVLAELPMGEKAVLRHTFDPAESGDWYLGQRRRDVISLTYHG</sequence>
<comment type="caution">
    <text evidence="4">The sequence shown here is derived from an EMBL/GenBank/DDBJ whole genome shotgun (WGS) entry which is preliminary data.</text>
</comment>
<feature type="domain" description="CN hydrolase" evidence="3">
    <location>
        <begin position="121"/>
        <end position="351"/>
    </location>
</feature>
<evidence type="ECO:0000259" key="3">
    <source>
        <dbReference type="PROSITE" id="PS50263"/>
    </source>
</evidence>
<name>A0ABQ3WEH4_9ACTN</name>
<dbReference type="PROSITE" id="PS50263">
    <property type="entry name" value="CN_HYDROLASE"/>
    <property type="match status" value="1"/>
</dbReference>
<organism evidence="4">
    <name type="scientific">Actinoplanes campanulatus</name>
    <dbReference type="NCBI Taxonomy" id="113559"/>
    <lineage>
        <taxon>Bacteria</taxon>
        <taxon>Bacillati</taxon>
        <taxon>Actinomycetota</taxon>
        <taxon>Actinomycetes</taxon>
        <taxon>Micromonosporales</taxon>
        <taxon>Micromonosporaceae</taxon>
        <taxon>Actinoplanes</taxon>
    </lineage>
</organism>
<dbReference type="Pfam" id="PF00795">
    <property type="entry name" value="CN_hydrolase"/>
    <property type="match status" value="1"/>
</dbReference>
<comment type="similarity">
    <text evidence="1">Belongs to the carbon-nitrogen hydrolase superfamily. NIT1/NIT2 family.</text>
</comment>
<gene>
    <name evidence="4" type="ORF">Aca07nite_11030</name>
</gene>
<dbReference type="InterPro" id="IPR003010">
    <property type="entry name" value="C-N_Hydrolase"/>
</dbReference>
<accession>A0ABQ3WEH4</accession>
<evidence type="ECO:0000313" key="4">
    <source>
        <dbReference type="EMBL" id="GID43828.1"/>
    </source>
</evidence>
<dbReference type="InterPro" id="IPR036526">
    <property type="entry name" value="C-N_Hydrolase_sf"/>
</dbReference>
<proteinExistence type="inferred from homology"/>
<dbReference type="PANTHER" id="PTHR23088:SF27">
    <property type="entry name" value="DEAMINATED GLUTATHIONE AMIDASE"/>
    <property type="match status" value="1"/>
</dbReference>